<keyword evidence="18" id="KW-1185">Reference proteome</keyword>
<dbReference type="GO" id="GO:0016592">
    <property type="term" value="C:mediator complex"/>
    <property type="evidence" value="ECO:0007669"/>
    <property type="project" value="TreeGrafter"/>
</dbReference>
<comment type="catalytic activity">
    <reaction evidence="14">
        <text>L-seryl-[protein] + ATP = O-phospho-L-seryl-[protein] + ADP + H(+)</text>
        <dbReference type="Rhea" id="RHEA:17989"/>
        <dbReference type="Rhea" id="RHEA-COMP:9863"/>
        <dbReference type="Rhea" id="RHEA-COMP:11604"/>
        <dbReference type="ChEBI" id="CHEBI:15378"/>
        <dbReference type="ChEBI" id="CHEBI:29999"/>
        <dbReference type="ChEBI" id="CHEBI:30616"/>
        <dbReference type="ChEBI" id="CHEBI:83421"/>
        <dbReference type="ChEBI" id="CHEBI:456216"/>
        <dbReference type="EC" id="2.7.11.22"/>
    </reaction>
</comment>
<dbReference type="FunFam" id="1.10.510.10:FF:000624">
    <property type="entry name" value="Mitogen-activated protein kinase"/>
    <property type="match status" value="1"/>
</dbReference>
<dbReference type="EMBL" id="LXWW01000013">
    <property type="protein sequence ID" value="OAO17903.1"/>
    <property type="molecule type" value="Genomic_DNA"/>
</dbReference>
<evidence type="ECO:0000256" key="12">
    <source>
        <dbReference type="ARBA" id="ARBA00042858"/>
    </source>
</evidence>
<dbReference type="EC" id="2.7.11.23" evidence="2"/>
<dbReference type="InterPro" id="IPR011009">
    <property type="entry name" value="Kinase-like_dom_sf"/>
</dbReference>
<evidence type="ECO:0000256" key="15">
    <source>
        <dbReference type="ARBA" id="ARBA00049280"/>
    </source>
</evidence>
<evidence type="ECO:0000256" key="4">
    <source>
        <dbReference type="ARBA" id="ARBA00022527"/>
    </source>
</evidence>
<keyword evidence="5" id="KW-0808">Transferase</keyword>
<name>A0A196SLH5_BLAHN</name>
<dbReference type="PANTHER" id="PTHR24056">
    <property type="entry name" value="CELL DIVISION PROTEIN KINASE"/>
    <property type="match status" value="1"/>
</dbReference>
<dbReference type="PANTHER" id="PTHR24056:SF495">
    <property type="entry name" value="CYCLIN-DEPENDENT KINASE 8-RELATED"/>
    <property type="match status" value="1"/>
</dbReference>
<comment type="subunit">
    <text evidence="9">May form a complex composed of at least the catalytic subunit CRK2 and a cyclin.</text>
</comment>
<dbReference type="AlphaFoldDB" id="A0A196SLH5"/>
<dbReference type="PROSITE" id="PS50011">
    <property type="entry name" value="PROTEIN_KINASE_DOM"/>
    <property type="match status" value="1"/>
</dbReference>
<proteinExistence type="inferred from homology"/>
<dbReference type="InterPro" id="IPR008271">
    <property type="entry name" value="Ser/Thr_kinase_AS"/>
</dbReference>
<evidence type="ECO:0000256" key="3">
    <source>
        <dbReference type="ARBA" id="ARBA00012425"/>
    </source>
</evidence>
<evidence type="ECO:0000256" key="13">
    <source>
        <dbReference type="ARBA" id="ARBA00047811"/>
    </source>
</evidence>
<dbReference type="InterPro" id="IPR050108">
    <property type="entry name" value="CDK"/>
</dbReference>
<dbReference type="GO" id="GO:0008353">
    <property type="term" value="F:RNA polymerase II CTD heptapeptide repeat kinase activity"/>
    <property type="evidence" value="ECO:0007669"/>
    <property type="project" value="UniProtKB-EC"/>
</dbReference>
<protein>
    <recommendedName>
        <fullName evidence="10">Cyclin-dependent kinase 2 homolog</fullName>
        <ecNumber evidence="3">2.7.11.22</ecNumber>
        <ecNumber evidence="2">2.7.11.23</ecNumber>
    </recommendedName>
    <alternativeName>
        <fullName evidence="11">Cell division control protein 2 homolog</fullName>
    </alternativeName>
    <alternativeName>
        <fullName evidence="12">cdc2-related kinase 2</fullName>
    </alternativeName>
</protein>
<reference evidence="17 18" key="1">
    <citation type="submission" date="2016-05" db="EMBL/GenBank/DDBJ databases">
        <title>Nuclear genome of Blastocystis sp. subtype 1 NandII.</title>
        <authorList>
            <person name="Gentekaki E."/>
            <person name="Curtis B."/>
            <person name="Stairs C."/>
            <person name="Eme L."/>
            <person name="Herman E."/>
            <person name="Klimes V."/>
            <person name="Arias M.C."/>
            <person name="Elias M."/>
            <person name="Hilliou F."/>
            <person name="Klute M."/>
            <person name="Malik S.-B."/>
            <person name="Pightling A."/>
            <person name="Rachubinski R."/>
            <person name="Salas D."/>
            <person name="Schlacht A."/>
            <person name="Suga H."/>
            <person name="Archibald J."/>
            <person name="Ball S.G."/>
            <person name="Clark G."/>
            <person name="Dacks J."/>
            <person name="Van Der Giezen M."/>
            <person name="Tsaousis A."/>
            <person name="Roger A."/>
        </authorList>
    </citation>
    <scope>NUCLEOTIDE SEQUENCE [LARGE SCALE GENOMIC DNA]</scope>
    <source>
        <strain evidence="18">ATCC 50177 / NandII</strain>
    </source>
</reference>
<feature type="domain" description="Protein kinase" evidence="16">
    <location>
        <begin position="1"/>
        <end position="267"/>
    </location>
</feature>
<sequence length="281" mass="33124">MKEQDKWGVQFLRHCDGIAILQQLDHKNIMKVKDFFMTNFSPYRNDYPELYMVEYDLFKLLKKKVFFTMEEMKCLMFKVFEGLAYLHKKKIFHRDIKDANILINKDGEVKICDFGLARKFSKEDGSIPYSDDKITMCYRPPEVLLHNEYYDSKIDIWSAGCVFMNQLKHCIFLVGKNEEEVFRRIISLCGAPARSDLEYLRTCKGFNTIFSDNSKTNKIFTGKLSPRRLASELRDASKEMVDLLDKIFQYNPKNRISAEEALQHPFFTDVNLNSLKEKFAK</sequence>
<keyword evidence="6" id="KW-0547">Nucleotide-binding</keyword>
<evidence type="ECO:0000256" key="2">
    <source>
        <dbReference type="ARBA" id="ARBA00012409"/>
    </source>
</evidence>
<comment type="caution">
    <text evidence="17">The sequence shown here is derived from an EMBL/GenBank/DDBJ whole genome shotgun (WGS) entry which is preliminary data.</text>
</comment>
<keyword evidence="4" id="KW-0723">Serine/threonine-protein kinase</keyword>
<dbReference type="Gene3D" id="3.30.200.20">
    <property type="entry name" value="Phosphorylase Kinase, domain 1"/>
    <property type="match status" value="1"/>
</dbReference>
<evidence type="ECO:0000256" key="10">
    <source>
        <dbReference type="ARBA" id="ARBA00039612"/>
    </source>
</evidence>
<evidence type="ECO:0000313" key="18">
    <source>
        <dbReference type="Proteomes" id="UP000078348"/>
    </source>
</evidence>
<evidence type="ECO:0000256" key="6">
    <source>
        <dbReference type="ARBA" id="ARBA00022741"/>
    </source>
</evidence>
<dbReference type="SUPFAM" id="SSF56112">
    <property type="entry name" value="Protein kinase-like (PK-like)"/>
    <property type="match status" value="1"/>
</dbReference>
<evidence type="ECO:0000256" key="7">
    <source>
        <dbReference type="ARBA" id="ARBA00022777"/>
    </source>
</evidence>
<comment type="similarity">
    <text evidence="1">Belongs to the protein kinase superfamily. CMGC Ser/Thr protein kinase family. CDC2/CDKX subfamily.</text>
</comment>
<evidence type="ECO:0000259" key="16">
    <source>
        <dbReference type="PROSITE" id="PS50011"/>
    </source>
</evidence>
<dbReference type="Proteomes" id="UP000078348">
    <property type="component" value="Unassembled WGS sequence"/>
</dbReference>
<dbReference type="GO" id="GO:0005524">
    <property type="term" value="F:ATP binding"/>
    <property type="evidence" value="ECO:0007669"/>
    <property type="project" value="UniProtKB-KW"/>
</dbReference>
<dbReference type="OrthoDB" id="61479at2759"/>
<dbReference type="GO" id="GO:0004693">
    <property type="term" value="F:cyclin-dependent protein serine/threonine kinase activity"/>
    <property type="evidence" value="ECO:0007669"/>
    <property type="project" value="UniProtKB-EC"/>
</dbReference>
<dbReference type="PROSITE" id="PS00108">
    <property type="entry name" value="PROTEIN_KINASE_ST"/>
    <property type="match status" value="1"/>
</dbReference>
<dbReference type="SMART" id="SM00220">
    <property type="entry name" value="S_TKc"/>
    <property type="match status" value="1"/>
</dbReference>
<organism evidence="17 18">
    <name type="scientific">Blastocystis sp. subtype 1 (strain ATCC 50177 / NandII)</name>
    <dbReference type="NCBI Taxonomy" id="478820"/>
    <lineage>
        <taxon>Eukaryota</taxon>
        <taxon>Sar</taxon>
        <taxon>Stramenopiles</taxon>
        <taxon>Bigyra</taxon>
        <taxon>Opalozoa</taxon>
        <taxon>Opalinata</taxon>
        <taxon>Blastocystidae</taxon>
        <taxon>Blastocystis</taxon>
    </lineage>
</organism>
<evidence type="ECO:0000256" key="8">
    <source>
        <dbReference type="ARBA" id="ARBA00022840"/>
    </source>
</evidence>
<gene>
    <name evidence="17" type="ORF">AV274_0359</name>
</gene>
<dbReference type="Gene3D" id="1.10.510.10">
    <property type="entry name" value="Transferase(Phosphotransferase) domain 1"/>
    <property type="match status" value="1"/>
</dbReference>
<dbReference type="InterPro" id="IPR000719">
    <property type="entry name" value="Prot_kinase_dom"/>
</dbReference>
<dbReference type="EC" id="2.7.11.22" evidence="3"/>
<keyword evidence="8" id="KW-0067">ATP-binding</keyword>
<evidence type="ECO:0000313" key="17">
    <source>
        <dbReference type="EMBL" id="OAO17903.1"/>
    </source>
</evidence>
<comment type="catalytic activity">
    <reaction evidence="15">
        <text>[DNA-directed RNA polymerase] + ATP = phospho-[DNA-directed RNA polymerase] + ADP + H(+)</text>
        <dbReference type="Rhea" id="RHEA:10216"/>
        <dbReference type="Rhea" id="RHEA-COMP:11321"/>
        <dbReference type="Rhea" id="RHEA-COMP:11322"/>
        <dbReference type="ChEBI" id="CHEBI:15378"/>
        <dbReference type="ChEBI" id="CHEBI:30616"/>
        <dbReference type="ChEBI" id="CHEBI:43176"/>
        <dbReference type="ChEBI" id="CHEBI:68546"/>
        <dbReference type="ChEBI" id="CHEBI:456216"/>
        <dbReference type="EC" id="2.7.11.23"/>
    </reaction>
</comment>
<comment type="catalytic activity">
    <reaction evidence="13">
        <text>L-threonyl-[protein] + ATP = O-phospho-L-threonyl-[protein] + ADP + H(+)</text>
        <dbReference type="Rhea" id="RHEA:46608"/>
        <dbReference type="Rhea" id="RHEA-COMP:11060"/>
        <dbReference type="Rhea" id="RHEA-COMP:11605"/>
        <dbReference type="ChEBI" id="CHEBI:15378"/>
        <dbReference type="ChEBI" id="CHEBI:30013"/>
        <dbReference type="ChEBI" id="CHEBI:30616"/>
        <dbReference type="ChEBI" id="CHEBI:61977"/>
        <dbReference type="ChEBI" id="CHEBI:456216"/>
        <dbReference type="EC" id="2.7.11.22"/>
    </reaction>
</comment>
<evidence type="ECO:0000256" key="14">
    <source>
        <dbReference type="ARBA" id="ARBA00048367"/>
    </source>
</evidence>
<dbReference type="Pfam" id="PF00069">
    <property type="entry name" value="Pkinase"/>
    <property type="match status" value="1"/>
</dbReference>
<accession>A0A196SLH5</accession>
<evidence type="ECO:0000256" key="11">
    <source>
        <dbReference type="ARBA" id="ARBA00041902"/>
    </source>
</evidence>
<evidence type="ECO:0000256" key="1">
    <source>
        <dbReference type="ARBA" id="ARBA00006485"/>
    </source>
</evidence>
<evidence type="ECO:0000256" key="9">
    <source>
        <dbReference type="ARBA" id="ARBA00038543"/>
    </source>
</evidence>
<evidence type="ECO:0000256" key="5">
    <source>
        <dbReference type="ARBA" id="ARBA00022679"/>
    </source>
</evidence>
<dbReference type="STRING" id="478820.A0A196SLH5"/>
<keyword evidence="7 17" id="KW-0418">Kinase</keyword>